<keyword evidence="4" id="KW-1185">Reference proteome</keyword>
<evidence type="ECO:0000313" key="2">
    <source>
        <dbReference type="EMBL" id="KTD02902.1"/>
    </source>
</evidence>
<proteinExistence type="predicted"/>
<dbReference type="PATRIC" id="fig|453.4.peg.698"/>
<dbReference type="OrthoDB" id="5652243at2"/>
<evidence type="ECO:0000313" key="4">
    <source>
        <dbReference type="Proteomes" id="UP000054698"/>
    </source>
</evidence>
<dbReference type="EMBL" id="UASS01000029">
    <property type="protein sequence ID" value="SPX61920.1"/>
    <property type="molecule type" value="Genomic_DNA"/>
</dbReference>
<dbReference type="RefSeq" id="WP_058443865.1">
    <property type="nucleotide sequence ID" value="NZ_CAAAHT010000104.1"/>
</dbReference>
<evidence type="ECO:0000256" key="1">
    <source>
        <dbReference type="SAM" id="Phobius"/>
    </source>
</evidence>
<keyword evidence="1" id="KW-0472">Membrane</keyword>
<keyword evidence="1" id="KW-1133">Transmembrane helix</keyword>
<feature type="transmembrane region" description="Helical" evidence="1">
    <location>
        <begin position="250"/>
        <end position="275"/>
    </location>
</feature>
<evidence type="ECO:0000313" key="3">
    <source>
        <dbReference type="EMBL" id="SPX61920.1"/>
    </source>
</evidence>
<sequence>MPTYYDHTTLENLSVDETTEAFIVANDDGTYFLRLLPAGVLQNISCDMLSRQKTYWPINLPLTSPDKVANLFPEGELRGAPLSHDEVVSFFDLDPRNIEAKPFKAPQEILQAPEVLQPISSLFPPLRLRPLPFGLTHAEGRTSPEWVSINTNVLNGHIFSKENFKSLVNLSHSKYSTFFTPYTSKNDVLSDLKNVGKSSLKLFVYLCISVSAIDFLFISLFFWSSWHDKLPVEGSNLNENMSRSCLSLKVALYSTLLDSLSTVVNPFVSLLSLIVRSGTTIAFAMSNNHVENEAYVEPITLLVR</sequence>
<keyword evidence="1" id="KW-0812">Transmembrane</keyword>
<evidence type="ECO:0000313" key="5">
    <source>
        <dbReference type="Proteomes" id="UP000251942"/>
    </source>
</evidence>
<protein>
    <submittedName>
        <fullName evidence="2">Uncharacterized protein</fullName>
    </submittedName>
</protein>
<name>A0A0W0U5C5_9GAMM</name>
<accession>A0A0W0U5C5</accession>
<reference evidence="2 4" key="1">
    <citation type="submission" date="2015-11" db="EMBL/GenBank/DDBJ databases">
        <title>Genomic analysis of 38 Legionella species identifies large and diverse effector repertoires.</title>
        <authorList>
            <person name="Burstein D."/>
            <person name="Amaro F."/>
            <person name="Zusman T."/>
            <person name="Lifshitz Z."/>
            <person name="Cohen O."/>
            <person name="Gilbert J.A."/>
            <person name="Pupko T."/>
            <person name="Shuman H.A."/>
            <person name="Segal G."/>
        </authorList>
    </citation>
    <scope>NUCLEOTIDE SEQUENCE [LARGE SCALE GENOMIC DNA]</scope>
    <source>
        <strain evidence="2 4">WO-44C</strain>
    </source>
</reference>
<organism evidence="2 4">
    <name type="scientific">Legionella feeleii</name>
    <dbReference type="NCBI Taxonomy" id="453"/>
    <lineage>
        <taxon>Bacteria</taxon>
        <taxon>Pseudomonadati</taxon>
        <taxon>Pseudomonadota</taxon>
        <taxon>Gammaproteobacteria</taxon>
        <taxon>Legionellales</taxon>
        <taxon>Legionellaceae</taxon>
        <taxon>Legionella</taxon>
    </lineage>
</organism>
<dbReference type="EMBL" id="LNYB01000019">
    <property type="protein sequence ID" value="KTD02902.1"/>
    <property type="molecule type" value="Genomic_DNA"/>
</dbReference>
<reference evidence="3 5" key="2">
    <citation type="submission" date="2018-06" db="EMBL/GenBank/DDBJ databases">
        <authorList>
            <consortium name="Pathogen Informatics"/>
            <person name="Doyle S."/>
        </authorList>
    </citation>
    <scope>NUCLEOTIDE SEQUENCE [LARGE SCALE GENOMIC DNA]</scope>
    <source>
        <strain evidence="3 5">NCTC12022</strain>
    </source>
</reference>
<dbReference type="AlphaFoldDB" id="A0A0W0U5C5"/>
<feature type="transmembrane region" description="Helical" evidence="1">
    <location>
        <begin position="202"/>
        <end position="223"/>
    </location>
</feature>
<gene>
    <name evidence="2" type="ORF">Lfee_0646</name>
    <name evidence="3" type="ORF">NCTC12022_02676</name>
</gene>
<dbReference type="Proteomes" id="UP000054698">
    <property type="component" value="Unassembled WGS sequence"/>
</dbReference>
<dbReference type="Proteomes" id="UP000251942">
    <property type="component" value="Unassembled WGS sequence"/>
</dbReference>